<comment type="cofactor">
    <cofactor evidence="10">
        <name>heme b</name>
        <dbReference type="ChEBI" id="CHEBI:60344"/>
    </cofactor>
    <text evidence="10">Binds 2 heme b groups non-covalently.</text>
</comment>
<dbReference type="SMART" id="SM00665">
    <property type="entry name" value="B561"/>
    <property type="match status" value="1"/>
</dbReference>
<dbReference type="CDD" id="cd08760">
    <property type="entry name" value="Cyt_b561_FRRS1_like"/>
    <property type="match status" value="1"/>
</dbReference>
<feature type="binding site" description="axial binding residue" evidence="11">
    <location>
        <position position="259"/>
    </location>
    <ligand>
        <name>heme b</name>
        <dbReference type="ChEBI" id="CHEBI:60344"/>
        <label>1</label>
    </ligand>
    <ligandPart>
        <name>Fe</name>
        <dbReference type="ChEBI" id="CHEBI:18248"/>
    </ligandPart>
</feature>
<sequence length="439" mass="48020">MKLAAALLVLCFLCSLQQRSGAQSCNDAGFSDGMSYEVCNPLSVLNSVLHYTYHASNGTVDIAYRAWQSASGWVAWAINPDGVGMIGANAFLAFHNGSSVMLYTTVFTNTNPAPSDITDGNLTFTVHSRMAEYSSAGGYYTIYASLDLPRNRTSQSTVWQASTSFSGSVPFGHAYTGNNIISTSTMNFLSGQSTSAGGIPRLHRKNVRLYSQNSLREFALFCSNSDADLLLRLPFSPFAFCVLNLFPKTVLHADSHQIHGVVNAISWGILLPIGAIIARYMKVFKSADPAWFYLHVACQCSGYIIGLSGWILGLQLGSDSKGITYHKHRNLGIAIFTLATVQVFALFLRPNKDHKHRLFWNIYHYAIGYGVIVMSIVNIFEGFDILDPEKKWKNAYIAIIATLGAVALALEAVTWPIVIIRRSSDDKAPHAGHGENGYA</sequence>
<comment type="function">
    <text evidence="9">May act as a catecholamine-responsive trans-membrane electron transporter.</text>
</comment>
<dbReference type="EMBL" id="JACMSC010000010">
    <property type="protein sequence ID" value="KAG6504148.1"/>
    <property type="molecule type" value="Genomic_DNA"/>
</dbReference>
<keyword evidence="5 13" id="KW-0732">Signal</keyword>
<organism evidence="16 17">
    <name type="scientific">Zingiber officinale</name>
    <name type="common">Ginger</name>
    <name type="synonym">Amomum zingiber</name>
    <dbReference type="NCBI Taxonomy" id="94328"/>
    <lineage>
        <taxon>Eukaryota</taxon>
        <taxon>Viridiplantae</taxon>
        <taxon>Streptophyta</taxon>
        <taxon>Embryophyta</taxon>
        <taxon>Tracheophyta</taxon>
        <taxon>Spermatophyta</taxon>
        <taxon>Magnoliopsida</taxon>
        <taxon>Liliopsida</taxon>
        <taxon>Zingiberales</taxon>
        <taxon>Zingiberaceae</taxon>
        <taxon>Zingiber</taxon>
    </lineage>
</organism>
<feature type="binding site" description="axial binding residue" evidence="11">
    <location>
        <position position="364"/>
    </location>
    <ligand>
        <name>heme b</name>
        <dbReference type="ChEBI" id="CHEBI:60344"/>
        <label>1</label>
    </ligand>
    <ligandPart>
        <name>Fe</name>
        <dbReference type="ChEBI" id="CHEBI:18248"/>
    </ligandPart>
</feature>
<gene>
    <name evidence="16" type="ORF">ZIOFF_036479</name>
</gene>
<evidence type="ECO:0000256" key="13">
    <source>
        <dbReference type="SAM" id="SignalP"/>
    </source>
</evidence>
<feature type="transmembrane region" description="Helical" evidence="12">
    <location>
        <begin position="331"/>
        <end position="348"/>
    </location>
</feature>
<keyword evidence="17" id="KW-1185">Reference proteome</keyword>
<reference evidence="16 17" key="1">
    <citation type="submission" date="2020-08" db="EMBL/GenBank/DDBJ databases">
        <title>Plant Genome Project.</title>
        <authorList>
            <person name="Zhang R.-G."/>
        </authorList>
    </citation>
    <scope>NUCLEOTIDE SEQUENCE [LARGE SCALE GENOMIC DNA]</scope>
    <source>
        <tissue evidence="16">Rhizome</tissue>
    </source>
</reference>
<dbReference type="InterPro" id="IPR006593">
    <property type="entry name" value="Cyt_b561/ferric_Rdtase_TM"/>
</dbReference>
<dbReference type="PROSITE" id="PS50939">
    <property type="entry name" value="CYTOCHROME_B561"/>
    <property type="match status" value="1"/>
</dbReference>
<evidence type="ECO:0000259" key="15">
    <source>
        <dbReference type="PROSITE" id="PS50939"/>
    </source>
</evidence>
<evidence type="ECO:0000256" key="9">
    <source>
        <dbReference type="ARBA" id="ARBA00053871"/>
    </source>
</evidence>
<keyword evidence="3 12" id="KW-0812">Transmembrane</keyword>
<protein>
    <recommendedName>
        <fullName evidence="10">Cytochrome b561 and DOMON domain-containing protein</fullName>
    </recommendedName>
</protein>
<accession>A0A8J5GN23</accession>
<evidence type="ECO:0000313" key="16">
    <source>
        <dbReference type="EMBL" id="KAG6504148.1"/>
    </source>
</evidence>
<name>A0A8J5GN23_ZINOF</name>
<feature type="binding site" description="axial binding residue" evidence="11">
    <location>
        <position position="328"/>
    </location>
    <ligand>
        <name>heme b</name>
        <dbReference type="ChEBI" id="CHEBI:60344"/>
        <label>1</label>
    </ligand>
    <ligandPart>
        <name>Fe</name>
        <dbReference type="ChEBI" id="CHEBI:18248"/>
    </ligandPart>
</feature>
<proteinExistence type="predicted"/>
<feature type="transmembrane region" description="Helical" evidence="12">
    <location>
        <begin position="395"/>
        <end position="420"/>
    </location>
</feature>
<dbReference type="Pfam" id="PF04526">
    <property type="entry name" value="DUF568"/>
    <property type="match status" value="1"/>
</dbReference>
<feature type="binding site" description="axial binding residue" evidence="11">
    <location>
        <position position="295"/>
    </location>
    <ligand>
        <name>heme b</name>
        <dbReference type="ChEBI" id="CHEBI:60344"/>
        <label>1</label>
    </ligand>
    <ligandPart>
        <name>Fe</name>
        <dbReference type="ChEBI" id="CHEBI:18248"/>
    </ligandPart>
</feature>
<dbReference type="InterPro" id="IPR005018">
    <property type="entry name" value="DOMON_domain"/>
</dbReference>
<dbReference type="InterPro" id="IPR045265">
    <property type="entry name" value="AIR12_DOMON"/>
</dbReference>
<evidence type="ECO:0000256" key="7">
    <source>
        <dbReference type="ARBA" id="ARBA00022989"/>
    </source>
</evidence>
<feature type="signal peptide" evidence="13">
    <location>
        <begin position="1"/>
        <end position="22"/>
    </location>
</feature>
<keyword evidence="11" id="KW-0408">Iron</keyword>
<dbReference type="GO" id="GO:0016020">
    <property type="term" value="C:membrane"/>
    <property type="evidence" value="ECO:0007669"/>
    <property type="project" value="UniProtKB-SubCell"/>
</dbReference>
<feature type="domain" description="DOMON" evidence="14">
    <location>
        <begin position="45"/>
        <end position="162"/>
    </location>
</feature>
<dbReference type="AlphaFoldDB" id="A0A8J5GN23"/>
<keyword evidence="4 11" id="KW-0479">Metal-binding</keyword>
<evidence type="ECO:0000313" key="17">
    <source>
        <dbReference type="Proteomes" id="UP000734854"/>
    </source>
</evidence>
<comment type="subcellular location">
    <subcellularLocation>
        <location evidence="1">Membrane</location>
        <topology evidence="1">Multi-pass membrane protein</topology>
    </subcellularLocation>
</comment>
<dbReference type="PROSITE" id="PS50836">
    <property type="entry name" value="DOMON"/>
    <property type="match status" value="1"/>
</dbReference>
<dbReference type="PANTHER" id="PTHR23130:SF167">
    <property type="entry name" value="CYTOCHROME B561 AND DOMON DOMAIN-CONTAINING PROTEIN"/>
    <property type="match status" value="1"/>
</dbReference>
<keyword evidence="6 10" id="KW-0249">Electron transport</keyword>
<dbReference type="FunFam" id="1.20.120.1770:FF:000007">
    <property type="entry name" value="Cytochrome b561 and DOMON domain-containing protein"/>
    <property type="match status" value="1"/>
</dbReference>
<feature type="chain" id="PRO_5035166936" description="Cytochrome b561 and DOMON domain-containing protein" evidence="13">
    <location>
        <begin position="23"/>
        <end position="439"/>
    </location>
</feature>
<evidence type="ECO:0000256" key="11">
    <source>
        <dbReference type="PIRSR" id="PIRSR037471-1"/>
    </source>
</evidence>
<dbReference type="PANTHER" id="PTHR23130">
    <property type="entry name" value="CYTOCHROME B561 AND DOMON DOMAIN-CONTAINING PROTEIN"/>
    <property type="match status" value="1"/>
</dbReference>
<feature type="domain" description="Cytochrome b561" evidence="15">
    <location>
        <begin position="227"/>
        <end position="419"/>
    </location>
</feature>
<evidence type="ECO:0000256" key="8">
    <source>
        <dbReference type="ARBA" id="ARBA00023136"/>
    </source>
</evidence>
<evidence type="ECO:0000256" key="10">
    <source>
        <dbReference type="PIRNR" id="PIRNR037471"/>
    </source>
</evidence>
<dbReference type="Gene3D" id="1.20.120.1770">
    <property type="match status" value="1"/>
</dbReference>
<evidence type="ECO:0000256" key="12">
    <source>
        <dbReference type="SAM" id="Phobius"/>
    </source>
</evidence>
<evidence type="ECO:0000256" key="2">
    <source>
        <dbReference type="ARBA" id="ARBA00022448"/>
    </source>
</evidence>
<feature type="transmembrane region" description="Helical" evidence="12">
    <location>
        <begin position="290"/>
        <end position="311"/>
    </location>
</feature>
<evidence type="ECO:0000256" key="3">
    <source>
        <dbReference type="ARBA" id="ARBA00022692"/>
    </source>
</evidence>
<feature type="transmembrane region" description="Helical" evidence="12">
    <location>
        <begin position="258"/>
        <end position="278"/>
    </location>
</feature>
<keyword evidence="2 10" id="KW-0813">Transport</keyword>
<evidence type="ECO:0000256" key="1">
    <source>
        <dbReference type="ARBA" id="ARBA00004141"/>
    </source>
</evidence>
<feature type="transmembrane region" description="Helical" evidence="12">
    <location>
        <begin position="360"/>
        <end position="380"/>
    </location>
</feature>
<dbReference type="Proteomes" id="UP000734854">
    <property type="component" value="Unassembled WGS sequence"/>
</dbReference>
<evidence type="ECO:0000256" key="4">
    <source>
        <dbReference type="ARBA" id="ARBA00022723"/>
    </source>
</evidence>
<keyword evidence="8 10" id="KW-0472">Membrane</keyword>
<keyword evidence="7 12" id="KW-1133">Transmembrane helix</keyword>
<dbReference type="PIRSF" id="PIRSF037471">
    <property type="entry name" value="UCP037471"/>
    <property type="match status" value="1"/>
</dbReference>
<evidence type="ECO:0000259" key="14">
    <source>
        <dbReference type="PROSITE" id="PS50836"/>
    </source>
</evidence>
<comment type="caution">
    <text evidence="16">The sequence shown here is derived from an EMBL/GenBank/DDBJ whole genome shotgun (WGS) entry which is preliminary data.</text>
</comment>
<evidence type="ECO:0000256" key="5">
    <source>
        <dbReference type="ARBA" id="ARBA00022729"/>
    </source>
</evidence>
<dbReference type="InterPro" id="IPR017214">
    <property type="entry name" value="UCP037471"/>
</dbReference>
<evidence type="ECO:0000256" key="6">
    <source>
        <dbReference type="ARBA" id="ARBA00022982"/>
    </source>
</evidence>
<dbReference type="GO" id="GO:0046872">
    <property type="term" value="F:metal ion binding"/>
    <property type="evidence" value="ECO:0007669"/>
    <property type="project" value="UniProtKB-KW"/>
</dbReference>